<feature type="modified residue" description="N6-(pyridoxal phosphate)lysine" evidence="4">
    <location>
        <position position="40"/>
    </location>
</feature>
<keyword evidence="7" id="KW-1185">Reference proteome</keyword>
<comment type="function">
    <text evidence="4">Catalyzes the interconversion of L-alanine and D-alanine. May also act on other amino acids.</text>
</comment>
<dbReference type="PROSITE" id="PS00395">
    <property type="entry name" value="ALANINE_RACEMASE"/>
    <property type="match status" value="1"/>
</dbReference>
<dbReference type="InterPro" id="IPR029066">
    <property type="entry name" value="PLP-binding_barrel"/>
</dbReference>
<dbReference type="EMBL" id="JQCP01000002">
    <property type="protein sequence ID" value="KRO02452.1"/>
    <property type="molecule type" value="Genomic_DNA"/>
</dbReference>
<dbReference type="InterPro" id="IPR001608">
    <property type="entry name" value="Ala_racemase_N"/>
</dbReference>
<organism evidence="6 7">
    <name type="scientific">Lancefieldella rimae</name>
    <dbReference type="NCBI Taxonomy" id="1383"/>
    <lineage>
        <taxon>Bacteria</taxon>
        <taxon>Bacillati</taxon>
        <taxon>Actinomycetota</taxon>
        <taxon>Coriobacteriia</taxon>
        <taxon>Coriobacteriales</taxon>
        <taxon>Atopobiaceae</taxon>
        <taxon>Lancefieldella</taxon>
    </lineage>
</organism>
<evidence type="ECO:0000256" key="3">
    <source>
        <dbReference type="ARBA" id="ARBA00023235"/>
    </source>
</evidence>
<evidence type="ECO:0000313" key="6">
    <source>
        <dbReference type="EMBL" id="KRO02452.1"/>
    </source>
</evidence>
<evidence type="ECO:0000313" key="7">
    <source>
        <dbReference type="Proteomes" id="UP000051927"/>
    </source>
</evidence>
<feature type="active site" description="Proton acceptor; specific for L-alanine" evidence="4">
    <location>
        <position position="267"/>
    </location>
</feature>
<dbReference type="InterPro" id="IPR000821">
    <property type="entry name" value="Ala_racemase"/>
</dbReference>
<feature type="domain" description="Alanine racemase C-terminal" evidence="5">
    <location>
        <begin position="246"/>
        <end position="383"/>
    </location>
</feature>
<feature type="binding site" evidence="4">
    <location>
        <position position="138"/>
    </location>
    <ligand>
        <name>substrate</name>
    </ligand>
</feature>
<dbReference type="PANTHER" id="PTHR30511:SF0">
    <property type="entry name" value="ALANINE RACEMASE, CATABOLIC-RELATED"/>
    <property type="match status" value="1"/>
</dbReference>
<dbReference type="HAMAP" id="MF_01201">
    <property type="entry name" value="Ala_racemase"/>
    <property type="match status" value="1"/>
</dbReference>
<dbReference type="RefSeq" id="WP_003148910.1">
    <property type="nucleotide sequence ID" value="NZ_JQCP01000002.1"/>
</dbReference>
<dbReference type="InterPro" id="IPR020622">
    <property type="entry name" value="Ala_racemase_pyridoxalP-BS"/>
</dbReference>
<comment type="catalytic activity">
    <reaction evidence="4">
        <text>L-alanine = D-alanine</text>
        <dbReference type="Rhea" id="RHEA:20249"/>
        <dbReference type="ChEBI" id="CHEBI:57416"/>
        <dbReference type="ChEBI" id="CHEBI:57972"/>
        <dbReference type="EC" id="5.1.1.1"/>
    </reaction>
</comment>
<comment type="similarity">
    <text evidence="4">Belongs to the alanine racemase family.</text>
</comment>
<dbReference type="InterPro" id="IPR009006">
    <property type="entry name" value="Ala_racemase/Decarboxylase_C"/>
</dbReference>
<dbReference type="SUPFAM" id="SSF50621">
    <property type="entry name" value="Alanine racemase C-terminal domain-like"/>
    <property type="match status" value="1"/>
</dbReference>
<dbReference type="SUPFAM" id="SSF51419">
    <property type="entry name" value="PLP-binding barrel"/>
    <property type="match status" value="1"/>
</dbReference>
<keyword evidence="3 4" id="KW-0413">Isomerase</keyword>
<comment type="cofactor">
    <cofactor evidence="1 4">
        <name>pyridoxal 5'-phosphate</name>
        <dbReference type="ChEBI" id="CHEBI:597326"/>
    </cofactor>
</comment>
<keyword evidence="2 4" id="KW-0663">Pyridoxal phosphate</keyword>
<dbReference type="CDD" id="cd00430">
    <property type="entry name" value="PLPDE_III_AR"/>
    <property type="match status" value="1"/>
</dbReference>
<dbReference type="GeneID" id="84904678"/>
<feature type="binding site" evidence="4">
    <location>
        <position position="316"/>
    </location>
    <ligand>
        <name>substrate</name>
    </ligand>
</feature>
<evidence type="ECO:0000256" key="1">
    <source>
        <dbReference type="ARBA" id="ARBA00001933"/>
    </source>
</evidence>
<dbReference type="PANTHER" id="PTHR30511">
    <property type="entry name" value="ALANINE RACEMASE"/>
    <property type="match status" value="1"/>
</dbReference>
<evidence type="ECO:0000256" key="2">
    <source>
        <dbReference type="ARBA" id="ARBA00022898"/>
    </source>
</evidence>
<proteinExistence type="inferred from homology"/>
<evidence type="ECO:0000256" key="4">
    <source>
        <dbReference type="HAMAP-Rule" id="MF_01201"/>
    </source>
</evidence>
<dbReference type="EC" id="5.1.1.1" evidence="4"/>
<feature type="active site" description="Proton acceptor; specific for D-alanine" evidence="4">
    <location>
        <position position="40"/>
    </location>
</feature>
<dbReference type="Pfam" id="PF01168">
    <property type="entry name" value="Ala_racemase_N"/>
    <property type="match status" value="1"/>
</dbReference>
<dbReference type="SMART" id="SM01005">
    <property type="entry name" value="Ala_racemase_C"/>
    <property type="match status" value="1"/>
</dbReference>
<gene>
    <name evidence="6" type="ORF">IV60_GL000890</name>
</gene>
<dbReference type="PRINTS" id="PR00992">
    <property type="entry name" value="ALARACEMASE"/>
</dbReference>
<reference evidence="6 7" key="1">
    <citation type="journal article" date="2015" name="Genome Announc.">
        <title>Expanding the biotechnology potential of lactobacilli through comparative genomics of 213 strains and associated genera.</title>
        <authorList>
            <person name="Sun Z."/>
            <person name="Harris H.M."/>
            <person name="McCann A."/>
            <person name="Guo C."/>
            <person name="Argimon S."/>
            <person name="Zhang W."/>
            <person name="Yang X."/>
            <person name="Jeffery I.B."/>
            <person name="Cooney J.C."/>
            <person name="Kagawa T.F."/>
            <person name="Liu W."/>
            <person name="Song Y."/>
            <person name="Salvetti E."/>
            <person name="Wrobel A."/>
            <person name="Rasinkangas P."/>
            <person name="Parkhill J."/>
            <person name="Rea M.C."/>
            <person name="O'Sullivan O."/>
            <person name="Ritari J."/>
            <person name="Douillard F.P."/>
            <person name="Paul Ross R."/>
            <person name="Yang R."/>
            <person name="Briner A.E."/>
            <person name="Felis G.E."/>
            <person name="de Vos W.M."/>
            <person name="Barrangou R."/>
            <person name="Klaenhammer T.R."/>
            <person name="Caufield P.W."/>
            <person name="Cui Y."/>
            <person name="Zhang H."/>
            <person name="O'Toole P.W."/>
        </authorList>
    </citation>
    <scope>NUCLEOTIDE SEQUENCE [LARGE SCALE GENOMIC DNA]</scope>
    <source>
        <strain evidence="6 7">DSM 7090</strain>
    </source>
</reference>
<evidence type="ECO:0000259" key="5">
    <source>
        <dbReference type="SMART" id="SM01005"/>
    </source>
</evidence>
<dbReference type="Gene3D" id="3.20.20.10">
    <property type="entry name" value="Alanine racemase"/>
    <property type="match status" value="1"/>
</dbReference>
<comment type="pathway">
    <text evidence="4">Amino-acid biosynthesis; D-alanine biosynthesis; D-alanine from L-alanine: step 1/1.</text>
</comment>
<dbReference type="NCBIfam" id="TIGR00492">
    <property type="entry name" value="alr"/>
    <property type="match status" value="1"/>
</dbReference>
<protein>
    <recommendedName>
        <fullName evidence="4">Alanine racemase</fullName>
        <ecNumber evidence="4">5.1.1.1</ecNumber>
    </recommendedName>
</protein>
<dbReference type="Pfam" id="PF00842">
    <property type="entry name" value="Ala_racemase_C"/>
    <property type="match status" value="1"/>
</dbReference>
<comment type="caution">
    <text evidence="6">The sequence shown here is derived from an EMBL/GenBank/DDBJ whole genome shotgun (WGS) entry which is preliminary data.</text>
</comment>
<name>A0ABR5Q0G2_9ACTN</name>
<dbReference type="InterPro" id="IPR011079">
    <property type="entry name" value="Ala_racemase_C"/>
</dbReference>
<sequence length="383" mass="41885">MGLPNNRWAWAEINLGALRRNAKAFKAQLARGVKFMAIVKADAYGHGAAACAKALRSVGADQFGVATVDEGIALRQSGIEDPILVLNQPPLESIDDLVTFDLMPSVYEIDFALGFGEASSAAGKVGKYHLAIDSGMTRIGVRREEALELRRAIDFHRGLECAGTFTHFATADLLDDWDFALQVNRFTEAVSVIHEAGLETGLVHADNTPGTILHPDVQFDMCRIGIGLYGLHPAENTIPRIALEPVMSVRGRVTRAIYPNVGDGVGYGLTWRVPRKNIQVATVPIGYADGLARCLSNRMDVLVDGMRARQVGNICMDQFMFAVDINRARSYRPGYEVIEGDMVTIMGADGDEYISADEIAKLRGTINYEVVCDFGMRLDKVYL</sequence>
<dbReference type="Proteomes" id="UP000051927">
    <property type="component" value="Unassembled WGS sequence"/>
</dbReference>
<accession>A0ABR5Q0G2</accession>
<dbReference type="Gene3D" id="2.40.37.10">
    <property type="entry name" value="Lyase, Ornithine Decarboxylase, Chain A, domain 1"/>
    <property type="match status" value="1"/>
</dbReference>